<name>A0AA85G9Q4_9TREM</name>
<dbReference type="AlphaFoldDB" id="A0AA85G9Q4"/>
<dbReference type="Proteomes" id="UP000050792">
    <property type="component" value="Unassembled WGS sequence"/>
</dbReference>
<protein>
    <submittedName>
        <fullName evidence="2">Uncharacterized protein</fullName>
    </submittedName>
</protein>
<evidence type="ECO:0000313" key="2">
    <source>
        <dbReference type="WBParaSite" id="SRDH1_83270.1"/>
    </source>
</evidence>
<keyword evidence="1" id="KW-1185">Reference proteome</keyword>
<reference evidence="2" key="2">
    <citation type="submission" date="2023-11" db="UniProtKB">
        <authorList>
            <consortium name="WormBaseParasite"/>
        </authorList>
    </citation>
    <scope>IDENTIFICATION</scope>
</reference>
<sequence length="107" mass="12335">MDSNRPYCHQSSLERSIDCRSYWNTCLDSDHSLIRARICLRLNGRRKSALRRPIRIELEDEKAKCEFQKQLSAHLGSSVNETDPDAAWKEVRTAVETAVTSILLLFI</sequence>
<proteinExistence type="predicted"/>
<organism evidence="1 2">
    <name type="scientific">Schistosoma rodhaini</name>
    <dbReference type="NCBI Taxonomy" id="6188"/>
    <lineage>
        <taxon>Eukaryota</taxon>
        <taxon>Metazoa</taxon>
        <taxon>Spiralia</taxon>
        <taxon>Lophotrochozoa</taxon>
        <taxon>Platyhelminthes</taxon>
        <taxon>Trematoda</taxon>
        <taxon>Digenea</taxon>
        <taxon>Strigeidida</taxon>
        <taxon>Schistosomatoidea</taxon>
        <taxon>Schistosomatidae</taxon>
        <taxon>Schistosoma</taxon>
    </lineage>
</organism>
<evidence type="ECO:0000313" key="1">
    <source>
        <dbReference type="Proteomes" id="UP000050792"/>
    </source>
</evidence>
<accession>A0AA85G9Q4</accession>
<reference evidence="1" key="1">
    <citation type="submission" date="2022-06" db="EMBL/GenBank/DDBJ databases">
        <authorList>
            <person name="Berger JAMES D."/>
            <person name="Berger JAMES D."/>
        </authorList>
    </citation>
    <scope>NUCLEOTIDE SEQUENCE [LARGE SCALE GENOMIC DNA]</scope>
</reference>
<dbReference type="WBParaSite" id="SRDH1_83270.1">
    <property type="protein sequence ID" value="SRDH1_83270.1"/>
    <property type="gene ID" value="SRDH1_83270"/>
</dbReference>